<organism evidence="2 3">
    <name type="scientific">Tsukamurella paurometabola</name>
    <name type="common">Corynebacterium paurometabolum</name>
    <dbReference type="NCBI Taxonomy" id="2061"/>
    <lineage>
        <taxon>Bacteria</taxon>
        <taxon>Bacillati</taxon>
        <taxon>Actinomycetota</taxon>
        <taxon>Actinomycetes</taxon>
        <taxon>Mycobacteriales</taxon>
        <taxon>Tsukamurellaceae</taxon>
        <taxon>Tsukamurella</taxon>
    </lineage>
</organism>
<dbReference type="Proteomes" id="UP000676853">
    <property type="component" value="Unassembled WGS sequence"/>
</dbReference>
<gene>
    <name evidence="2" type="ORF">KFZ73_25980</name>
</gene>
<evidence type="ECO:0000313" key="2">
    <source>
        <dbReference type="EMBL" id="MBS4104666.1"/>
    </source>
</evidence>
<dbReference type="Pfam" id="PF02720">
    <property type="entry name" value="DUF222"/>
    <property type="match status" value="1"/>
</dbReference>
<dbReference type="EMBL" id="JAGXOE010000354">
    <property type="protein sequence ID" value="MBS4104666.1"/>
    <property type="molecule type" value="Genomic_DNA"/>
</dbReference>
<feature type="domain" description="DUF222" evidence="1">
    <location>
        <begin position="25"/>
        <end position="115"/>
    </location>
</feature>
<accession>A0ABS5NK46</accession>
<dbReference type="RefSeq" id="WP_212555614.1">
    <property type="nucleotide sequence ID" value="NZ_JAGXOE010000354.1"/>
</dbReference>
<feature type="non-terminal residue" evidence="2">
    <location>
        <position position="120"/>
    </location>
</feature>
<keyword evidence="3" id="KW-1185">Reference proteome</keyword>
<evidence type="ECO:0000259" key="1">
    <source>
        <dbReference type="Pfam" id="PF02720"/>
    </source>
</evidence>
<dbReference type="InterPro" id="IPR003870">
    <property type="entry name" value="DUF222"/>
</dbReference>
<sequence>MEEDGGVGEDRPPDGGVVDLLCSMERQRCRTVFEQYRLAVELLRQRVCERVAAGLPQERWQQGVAAEVGLALRMSQHAAARLLARGVELEKNLPHTRTRLREGDLSPEAIPVIVGGLAHL</sequence>
<name>A0ABS5NK46_TSUPA</name>
<proteinExistence type="predicted"/>
<evidence type="ECO:0000313" key="3">
    <source>
        <dbReference type="Proteomes" id="UP000676853"/>
    </source>
</evidence>
<protein>
    <submittedName>
        <fullName evidence="2">DUF222 domain-containing protein</fullName>
    </submittedName>
</protein>
<reference evidence="2 3" key="1">
    <citation type="submission" date="2021-04" db="EMBL/GenBank/DDBJ databases">
        <title>Whole genome sequence analysis of a thiophenic sulfur metabolizing bacteria.</title>
        <authorList>
            <person name="Akhtar N."/>
            <person name="Akram J."/>
            <person name="Aslam A."/>
        </authorList>
    </citation>
    <scope>NUCLEOTIDE SEQUENCE [LARGE SCALE GENOMIC DNA]</scope>
    <source>
        <strain evidence="2 3">3OW</strain>
    </source>
</reference>
<comment type="caution">
    <text evidence="2">The sequence shown here is derived from an EMBL/GenBank/DDBJ whole genome shotgun (WGS) entry which is preliminary data.</text>
</comment>